<reference evidence="6 7" key="1">
    <citation type="submission" date="2019-09" db="EMBL/GenBank/DDBJ databases">
        <title>Draft genome sequence of Bacillus sp. JC-7.</title>
        <authorList>
            <person name="Tanaka N."/>
            <person name="Shiwa Y."/>
            <person name="Fujita N."/>
            <person name="Tanasupawat S."/>
        </authorList>
    </citation>
    <scope>NUCLEOTIDE SEQUENCE [LARGE SCALE GENOMIC DNA]</scope>
    <source>
        <strain evidence="6 7">JC-7</strain>
    </source>
</reference>
<dbReference type="InterPro" id="IPR000873">
    <property type="entry name" value="AMP-dep_synth/lig_dom"/>
</dbReference>
<keyword evidence="2" id="KW-0436">Ligase</keyword>
<keyword evidence="4" id="KW-0443">Lipid metabolism</keyword>
<keyword evidence="3" id="KW-0276">Fatty acid metabolism</keyword>
<dbReference type="GO" id="GO:0006631">
    <property type="term" value="P:fatty acid metabolic process"/>
    <property type="evidence" value="ECO:0007669"/>
    <property type="project" value="UniProtKB-KW"/>
</dbReference>
<proteinExistence type="inferred from homology"/>
<dbReference type="AlphaFoldDB" id="A0A5J4JI79"/>
<sequence length="129" mass="14356">MYGMTASTPLSLVSMIRSHLDGLDRGKQLRLRAKAGYPMIGCDVRVVRKNDEEVAHDGKEIGEVAVRSHGVMLGYWKNPEETMKTIRNGRLYTGDMATVDEYGYIDIVDRKKDIIISGGENIPSIEVAI</sequence>
<dbReference type="PANTHER" id="PTHR43859:SF4">
    <property type="entry name" value="BUTANOATE--COA LIGASE AAE1-RELATED"/>
    <property type="match status" value="1"/>
</dbReference>
<dbReference type="Proteomes" id="UP000391919">
    <property type="component" value="Unassembled WGS sequence"/>
</dbReference>
<dbReference type="EMBL" id="BKZQ01000015">
    <property type="protein sequence ID" value="GER70147.1"/>
    <property type="molecule type" value="Genomic_DNA"/>
</dbReference>
<dbReference type="Pfam" id="PF00501">
    <property type="entry name" value="AMP-binding"/>
    <property type="match status" value="1"/>
</dbReference>
<protein>
    <recommendedName>
        <fullName evidence="5">AMP-dependent synthetase/ligase domain-containing protein</fullName>
    </recommendedName>
</protein>
<comment type="similarity">
    <text evidence="1">Belongs to the ATP-dependent AMP-binding enzyme family.</text>
</comment>
<dbReference type="InterPro" id="IPR042099">
    <property type="entry name" value="ANL_N_sf"/>
</dbReference>
<keyword evidence="7" id="KW-1185">Reference proteome</keyword>
<evidence type="ECO:0000313" key="7">
    <source>
        <dbReference type="Proteomes" id="UP000391919"/>
    </source>
</evidence>
<comment type="caution">
    <text evidence="6">The sequence shown here is derived from an EMBL/GenBank/DDBJ whole genome shotgun (WGS) entry which is preliminary data.</text>
</comment>
<dbReference type="PANTHER" id="PTHR43859">
    <property type="entry name" value="ACYL-ACTIVATING ENZYME"/>
    <property type="match status" value="1"/>
</dbReference>
<feature type="domain" description="AMP-dependent synthetase/ligase" evidence="5">
    <location>
        <begin position="1"/>
        <end position="76"/>
    </location>
</feature>
<accession>A0A5J4JI79</accession>
<gene>
    <name evidence="6" type="ORF">BpJC7_14500</name>
</gene>
<dbReference type="SUPFAM" id="SSF56801">
    <property type="entry name" value="Acetyl-CoA synthetase-like"/>
    <property type="match status" value="1"/>
</dbReference>
<evidence type="ECO:0000259" key="5">
    <source>
        <dbReference type="Pfam" id="PF00501"/>
    </source>
</evidence>
<evidence type="ECO:0000256" key="1">
    <source>
        <dbReference type="ARBA" id="ARBA00006432"/>
    </source>
</evidence>
<name>A0A5J4JI79_9BACI</name>
<evidence type="ECO:0000256" key="2">
    <source>
        <dbReference type="ARBA" id="ARBA00022598"/>
    </source>
</evidence>
<evidence type="ECO:0000256" key="3">
    <source>
        <dbReference type="ARBA" id="ARBA00022832"/>
    </source>
</evidence>
<dbReference type="GO" id="GO:0016874">
    <property type="term" value="F:ligase activity"/>
    <property type="evidence" value="ECO:0007669"/>
    <property type="project" value="UniProtKB-KW"/>
</dbReference>
<dbReference type="Gene3D" id="3.40.50.12780">
    <property type="entry name" value="N-terminal domain of ligase-like"/>
    <property type="match status" value="1"/>
</dbReference>
<evidence type="ECO:0000313" key="6">
    <source>
        <dbReference type="EMBL" id="GER70147.1"/>
    </source>
</evidence>
<evidence type="ECO:0000256" key="4">
    <source>
        <dbReference type="ARBA" id="ARBA00023098"/>
    </source>
</evidence>
<organism evidence="6 7">
    <name type="scientific">Weizmannia acidilactici</name>
    <dbReference type="NCBI Taxonomy" id="2607726"/>
    <lineage>
        <taxon>Bacteria</taxon>
        <taxon>Bacillati</taxon>
        <taxon>Bacillota</taxon>
        <taxon>Bacilli</taxon>
        <taxon>Bacillales</taxon>
        <taxon>Bacillaceae</taxon>
        <taxon>Heyndrickxia</taxon>
    </lineage>
</organism>